<name>A0A1I7SIX8_BURXY</name>
<proteinExistence type="predicted"/>
<accession>A0A1I7SIX8</accession>
<sequence>MIFIFAKFHQNRNKLNFLKFFDFFLHNAFFQIYPNSNVIAKTPESPVKLEKTQNPDDFEGILTETSDLRAQTTSKMKSDTNLEQFAVLKDKMDGSPTPDSFHECHERDERRFECFEAGDGADRMAKETMEDEQSPYSSVRSLYYSVV</sequence>
<dbReference type="WBParaSite" id="BXY_1300100.1">
    <property type="protein sequence ID" value="BXY_1300100.1"/>
    <property type="gene ID" value="BXY_1300100"/>
</dbReference>
<reference evidence="2" key="1">
    <citation type="submission" date="2016-11" db="UniProtKB">
        <authorList>
            <consortium name="WormBaseParasite"/>
        </authorList>
    </citation>
    <scope>IDENTIFICATION</scope>
</reference>
<evidence type="ECO:0000313" key="1">
    <source>
        <dbReference type="Proteomes" id="UP000095284"/>
    </source>
</evidence>
<organism evidence="1 2">
    <name type="scientific">Bursaphelenchus xylophilus</name>
    <name type="common">Pinewood nematode worm</name>
    <name type="synonym">Aphelenchoides xylophilus</name>
    <dbReference type="NCBI Taxonomy" id="6326"/>
    <lineage>
        <taxon>Eukaryota</taxon>
        <taxon>Metazoa</taxon>
        <taxon>Ecdysozoa</taxon>
        <taxon>Nematoda</taxon>
        <taxon>Chromadorea</taxon>
        <taxon>Rhabditida</taxon>
        <taxon>Tylenchina</taxon>
        <taxon>Tylenchomorpha</taxon>
        <taxon>Aphelenchoidea</taxon>
        <taxon>Aphelenchoididae</taxon>
        <taxon>Bursaphelenchus</taxon>
    </lineage>
</organism>
<evidence type="ECO:0000313" key="2">
    <source>
        <dbReference type="WBParaSite" id="BXY_1300100.1"/>
    </source>
</evidence>
<protein>
    <submittedName>
        <fullName evidence="2">Uncharacterized protein</fullName>
    </submittedName>
</protein>
<dbReference type="AlphaFoldDB" id="A0A1I7SIX8"/>
<dbReference type="Proteomes" id="UP000095284">
    <property type="component" value="Unplaced"/>
</dbReference>